<evidence type="ECO:0000256" key="5">
    <source>
        <dbReference type="ARBA" id="ARBA00023163"/>
    </source>
</evidence>
<name>A0A7R6PPQ5_9BACT</name>
<dbReference type="InterPro" id="IPR050536">
    <property type="entry name" value="DtxR_MntR_Metal-Reg"/>
</dbReference>
<evidence type="ECO:0000313" key="9">
    <source>
        <dbReference type="Proteomes" id="UP000595564"/>
    </source>
</evidence>
<dbReference type="GO" id="GO:0046983">
    <property type="term" value="F:protein dimerization activity"/>
    <property type="evidence" value="ECO:0007669"/>
    <property type="project" value="InterPro"/>
</dbReference>
<dbReference type="Proteomes" id="UP000595564">
    <property type="component" value="Chromosome"/>
</dbReference>
<organism evidence="8 9">
    <name type="scientific">Thermotomaculum hydrothermale</name>
    <dbReference type="NCBI Taxonomy" id="981385"/>
    <lineage>
        <taxon>Bacteria</taxon>
        <taxon>Pseudomonadati</taxon>
        <taxon>Acidobacteriota</taxon>
        <taxon>Holophagae</taxon>
        <taxon>Thermotomaculales</taxon>
        <taxon>Thermotomaculaceae</taxon>
        <taxon>Thermotomaculum</taxon>
    </lineage>
</organism>
<evidence type="ECO:0000256" key="3">
    <source>
        <dbReference type="ARBA" id="ARBA00023015"/>
    </source>
</evidence>
<dbReference type="GO" id="GO:0046914">
    <property type="term" value="F:transition metal ion binding"/>
    <property type="evidence" value="ECO:0007669"/>
    <property type="project" value="InterPro"/>
</dbReference>
<dbReference type="Gene3D" id="1.10.60.10">
    <property type="entry name" value="Iron dependent repressor, metal binding and dimerisation domain"/>
    <property type="match status" value="1"/>
</dbReference>
<dbReference type="PANTHER" id="PTHR33238">
    <property type="entry name" value="IRON (METAL) DEPENDENT REPRESSOR, DTXR FAMILY"/>
    <property type="match status" value="1"/>
</dbReference>
<gene>
    <name evidence="8" type="primary">troR</name>
    <name evidence="8" type="ORF">TTHT_2131</name>
</gene>
<evidence type="ECO:0000259" key="7">
    <source>
        <dbReference type="PROSITE" id="PS50944"/>
    </source>
</evidence>
<evidence type="ECO:0000256" key="4">
    <source>
        <dbReference type="ARBA" id="ARBA00023125"/>
    </source>
</evidence>
<sequence length="142" mass="16761">MEEKLSKSLEDYLEAILIIKKQKGEVRVKDLMSFFNYKVSSVNQAIKQLKAKELVEHESYGNIKLTEKGKNLAKQVYKKHTLLVEFLSSILQIEQNIAERDACSFEHFIHEETYRKFKKMVKFFNKNTECLKLLQKIIGEEK</sequence>
<comment type="function">
    <text evidence="6">In the presence of manganese, represses expression of mntH and mntS. Up-regulates expression of mntP.</text>
</comment>
<dbReference type="InterPro" id="IPR036390">
    <property type="entry name" value="WH_DNA-bd_sf"/>
</dbReference>
<dbReference type="GO" id="GO:0003700">
    <property type="term" value="F:DNA-binding transcription factor activity"/>
    <property type="evidence" value="ECO:0007669"/>
    <property type="project" value="InterPro"/>
</dbReference>
<evidence type="ECO:0000256" key="1">
    <source>
        <dbReference type="ARBA" id="ARBA00007871"/>
    </source>
</evidence>
<dbReference type="Gene3D" id="1.10.10.10">
    <property type="entry name" value="Winged helix-like DNA-binding domain superfamily/Winged helix DNA-binding domain"/>
    <property type="match status" value="1"/>
</dbReference>
<keyword evidence="5" id="KW-0804">Transcription</keyword>
<dbReference type="InterPro" id="IPR001367">
    <property type="entry name" value="Fe_dep_repressor"/>
</dbReference>
<dbReference type="InterPro" id="IPR022687">
    <property type="entry name" value="HTH_DTXR"/>
</dbReference>
<dbReference type="RefSeq" id="WP_201327874.1">
    <property type="nucleotide sequence ID" value="NZ_AP017470.1"/>
</dbReference>
<dbReference type="InterPro" id="IPR022689">
    <property type="entry name" value="Iron_dep_repressor"/>
</dbReference>
<dbReference type="Pfam" id="PF01325">
    <property type="entry name" value="Fe_dep_repress"/>
    <property type="match status" value="1"/>
</dbReference>
<dbReference type="KEGG" id="thyd:TTHT_2131"/>
<dbReference type="Pfam" id="PF02742">
    <property type="entry name" value="Fe_dep_repr_C"/>
    <property type="match status" value="1"/>
</dbReference>
<feature type="domain" description="HTH dtxR-type" evidence="7">
    <location>
        <begin position="5"/>
        <end position="66"/>
    </location>
</feature>
<comment type="similarity">
    <text evidence="1">Belongs to the DtxR/MntR family.</text>
</comment>
<dbReference type="PANTHER" id="PTHR33238:SF7">
    <property type="entry name" value="IRON-DEPENDENT TRANSCRIPTIONAL REGULATOR"/>
    <property type="match status" value="1"/>
</dbReference>
<dbReference type="PROSITE" id="PS50944">
    <property type="entry name" value="HTH_DTXR"/>
    <property type="match status" value="1"/>
</dbReference>
<evidence type="ECO:0000256" key="6">
    <source>
        <dbReference type="ARBA" id="ARBA00025185"/>
    </source>
</evidence>
<accession>A0A7R6PPQ5</accession>
<evidence type="ECO:0000256" key="2">
    <source>
        <dbReference type="ARBA" id="ARBA00022386"/>
    </source>
</evidence>
<dbReference type="SUPFAM" id="SSF46785">
    <property type="entry name" value="Winged helix' DNA-binding domain"/>
    <property type="match status" value="1"/>
</dbReference>
<keyword evidence="3" id="KW-0805">Transcription regulation</keyword>
<proteinExistence type="inferred from homology"/>
<dbReference type="EMBL" id="AP017470">
    <property type="protein sequence ID" value="BBB33563.1"/>
    <property type="molecule type" value="Genomic_DNA"/>
</dbReference>
<protein>
    <recommendedName>
        <fullName evidence="2">Transcriptional regulator MntR</fullName>
    </recommendedName>
</protein>
<dbReference type="SUPFAM" id="SSF47979">
    <property type="entry name" value="Iron-dependent repressor protein, dimerization domain"/>
    <property type="match status" value="1"/>
</dbReference>
<dbReference type="InterPro" id="IPR036421">
    <property type="entry name" value="Fe_dep_repressor_sf"/>
</dbReference>
<dbReference type="SMART" id="SM00529">
    <property type="entry name" value="HTH_DTXR"/>
    <property type="match status" value="1"/>
</dbReference>
<keyword evidence="9" id="KW-1185">Reference proteome</keyword>
<reference evidence="8 9" key="1">
    <citation type="journal article" date="2012" name="Extremophiles">
        <title>Thermotomaculum hydrothermale gen. nov., sp. nov., a novel heterotrophic thermophile within the phylum Acidobacteria from a deep-sea hydrothermal vent chimney in the Southern Okinawa Trough.</title>
        <authorList>
            <person name="Izumi H."/>
            <person name="Nunoura T."/>
            <person name="Miyazaki M."/>
            <person name="Mino S."/>
            <person name="Toki T."/>
            <person name="Takai K."/>
            <person name="Sako Y."/>
            <person name="Sawabe T."/>
            <person name="Nakagawa S."/>
        </authorList>
    </citation>
    <scope>NUCLEOTIDE SEQUENCE [LARGE SCALE GENOMIC DNA]</scope>
    <source>
        <strain evidence="8 9">AC55</strain>
    </source>
</reference>
<dbReference type="AlphaFoldDB" id="A0A7R6PPQ5"/>
<evidence type="ECO:0000313" key="8">
    <source>
        <dbReference type="EMBL" id="BBB33563.1"/>
    </source>
</evidence>
<keyword evidence="4" id="KW-0238">DNA-binding</keyword>
<dbReference type="InterPro" id="IPR036388">
    <property type="entry name" value="WH-like_DNA-bd_sf"/>
</dbReference>
<dbReference type="GO" id="GO:0003677">
    <property type="term" value="F:DNA binding"/>
    <property type="evidence" value="ECO:0007669"/>
    <property type="project" value="UniProtKB-KW"/>
</dbReference>